<dbReference type="InterPro" id="IPR036061">
    <property type="entry name" value="CheW-like_dom_sf"/>
</dbReference>
<sequence>MMDAAPGAGCYGVFSLAGMQLALPLDALREVVPRQALINLPCGNPAVIGGIDLRGLLVPMLDLRRQLQMDSTTPAQTVVIMTHEGRLLGLLAESVTGVFSCAADELHAIDATDGHNTLLTGSFSHIETAVPISILNPAAITALPDTPLVDDPQQGQDSDAAPPADAPVAETGAAHESYVLLMRCGGLPLAMASTRVHSTVLNPHVHPSTLASGYCLGSIEYADLLVPAVDLTQLCGLGVRGKPAQAFVVQYPQGLVAFMVEEIMDVVSADPRLATAVPPQSLPHAEFFDGVLPTSVLPADTAQLPAASHGFYFLLSGEALANHAKLITLSQMNTTPDGKVVLRGDNQDDTPRDSGMHGKMLTYDLGGGAIATPIEQISEILPWSEATTLLGEGGPALGLMMNRGNAIPTFCLSTLTGQPRAPLTPTASVLVVENQGGMIGFTVPHLISIEEAAWAPQEDIDALARHAKQTEASKDVRQCWGRVLVAQAGDERMLNLLDLHHLATMVLHPQPA</sequence>
<feature type="compositionally biased region" description="Basic and acidic residues" evidence="1">
    <location>
        <begin position="340"/>
        <end position="356"/>
    </location>
</feature>
<dbReference type="GO" id="GO:0007165">
    <property type="term" value="P:signal transduction"/>
    <property type="evidence" value="ECO:0007669"/>
    <property type="project" value="InterPro"/>
</dbReference>
<dbReference type="Gene3D" id="2.30.30.40">
    <property type="entry name" value="SH3 Domains"/>
    <property type="match status" value="3"/>
</dbReference>
<feature type="domain" description="CheW-like" evidence="2">
    <location>
        <begin position="357"/>
        <end position="508"/>
    </location>
</feature>
<dbReference type="EMBL" id="FWXD01000020">
    <property type="protein sequence ID" value="SMC28044.1"/>
    <property type="molecule type" value="Genomic_DNA"/>
</dbReference>
<dbReference type="OrthoDB" id="8573762at2"/>
<name>A0A1W1XW31_9NEIS</name>
<dbReference type="Proteomes" id="UP000192761">
    <property type="component" value="Unassembled WGS sequence"/>
</dbReference>
<gene>
    <name evidence="3" type="ORF">SAMN02745857_03077</name>
</gene>
<keyword evidence="4" id="KW-1185">Reference proteome</keyword>
<dbReference type="SUPFAM" id="SSF50341">
    <property type="entry name" value="CheW-like"/>
    <property type="match status" value="3"/>
</dbReference>
<dbReference type="Gene3D" id="2.40.50.180">
    <property type="entry name" value="CheA-289, Domain 4"/>
    <property type="match status" value="3"/>
</dbReference>
<dbReference type="RefSeq" id="WP_084091796.1">
    <property type="nucleotide sequence ID" value="NZ_FWXD01000020.1"/>
</dbReference>
<evidence type="ECO:0000313" key="4">
    <source>
        <dbReference type="Proteomes" id="UP000192761"/>
    </source>
</evidence>
<dbReference type="AlphaFoldDB" id="A0A1W1XW31"/>
<evidence type="ECO:0000259" key="2">
    <source>
        <dbReference type="PROSITE" id="PS50851"/>
    </source>
</evidence>
<reference evidence="3 4" key="1">
    <citation type="submission" date="2017-04" db="EMBL/GenBank/DDBJ databases">
        <authorList>
            <person name="Afonso C.L."/>
            <person name="Miller P.J."/>
            <person name="Scott M.A."/>
            <person name="Spackman E."/>
            <person name="Goraichik I."/>
            <person name="Dimitrov K.M."/>
            <person name="Suarez D.L."/>
            <person name="Swayne D.E."/>
        </authorList>
    </citation>
    <scope>NUCLEOTIDE SEQUENCE [LARGE SCALE GENOMIC DNA]</scope>
    <source>
        <strain evidence="3 4">DSM 23236</strain>
    </source>
</reference>
<dbReference type="PANTHER" id="PTHR22617">
    <property type="entry name" value="CHEMOTAXIS SENSOR HISTIDINE KINASE-RELATED"/>
    <property type="match status" value="1"/>
</dbReference>
<protein>
    <submittedName>
        <fullName evidence="3">Purine-binding chemotaxis protein CheW</fullName>
    </submittedName>
</protein>
<dbReference type="Pfam" id="PF01584">
    <property type="entry name" value="CheW"/>
    <property type="match status" value="3"/>
</dbReference>
<dbReference type="PANTHER" id="PTHR22617:SF23">
    <property type="entry name" value="CHEMOTAXIS PROTEIN CHEW"/>
    <property type="match status" value="1"/>
</dbReference>
<feature type="domain" description="CheW-like" evidence="2">
    <location>
        <begin position="8"/>
        <end position="146"/>
    </location>
</feature>
<dbReference type="InterPro" id="IPR002545">
    <property type="entry name" value="CheW-lke_dom"/>
</dbReference>
<dbReference type="PROSITE" id="PS50851">
    <property type="entry name" value="CHEW"/>
    <property type="match status" value="2"/>
</dbReference>
<proteinExistence type="predicted"/>
<dbReference type="STRING" id="1121001.SAMN02745857_03077"/>
<evidence type="ECO:0000256" key="1">
    <source>
        <dbReference type="SAM" id="MobiDB-lite"/>
    </source>
</evidence>
<evidence type="ECO:0000313" key="3">
    <source>
        <dbReference type="EMBL" id="SMC28044.1"/>
    </source>
</evidence>
<feature type="compositionally biased region" description="Low complexity" evidence="1">
    <location>
        <begin position="150"/>
        <end position="168"/>
    </location>
</feature>
<organism evidence="3 4">
    <name type="scientific">Andreprevotia lacus DSM 23236</name>
    <dbReference type="NCBI Taxonomy" id="1121001"/>
    <lineage>
        <taxon>Bacteria</taxon>
        <taxon>Pseudomonadati</taxon>
        <taxon>Pseudomonadota</taxon>
        <taxon>Betaproteobacteria</taxon>
        <taxon>Neisseriales</taxon>
        <taxon>Chitinibacteraceae</taxon>
        <taxon>Andreprevotia</taxon>
    </lineage>
</organism>
<feature type="region of interest" description="Disordered" evidence="1">
    <location>
        <begin position="338"/>
        <end position="357"/>
    </location>
</feature>
<accession>A0A1W1XW31</accession>
<dbReference type="InterPro" id="IPR039315">
    <property type="entry name" value="CheW"/>
</dbReference>
<dbReference type="GO" id="GO:0005829">
    <property type="term" value="C:cytosol"/>
    <property type="evidence" value="ECO:0007669"/>
    <property type="project" value="TreeGrafter"/>
</dbReference>
<dbReference type="GO" id="GO:0006935">
    <property type="term" value="P:chemotaxis"/>
    <property type="evidence" value="ECO:0007669"/>
    <property type="project" value="InterPro"/>
</dbReference>
<feature type="region of interest" description="Disordered" evidence="1">
    <location>
        <begin position="145"/>
        <end position="168"/>
    </location>
</feature>
<dbReference type="SMART" id="SM00260">
    <property type="entry name" value="CheW"/>
    <property type="match status" value="2"/>
</dbReference>